<sequence>RCSDLQIAELAAMSGSQFHPRNVDAKQTHSHPSHPRNAATSQTHSHPWSAATSQTDSHPWSAATSQTDSHPWSAATSQTHSHPSHPRNATRSHPWSAVEGAFGIQSGTGAMQATEFLLTTVQAVEAVNMYTTRLPALIK</sequence>
<dbReference type="Proteomes" id="UP000694546">
    <property type="component" value="Chromosome 20"/>
</dbReference>
<feature type="compositionally biased region" description="Polar residues" evidence="1">
    <location>
        <begin position="38"/>
        <end position="81"/>
    </location>
</feature>
<evidence type="ECO:0000256" key="1">
    <source>
        <dbReference type="SAM" id="MobiDB-lite"/>
    </source>
</evidence>
<evidence type="ECO:0000313" key="3">
    <source>
        <dbReference type="Proteomes" id="UP000694546"/>
    </source>
</evidence>
<name>A0A8C5C4X4_GADMO</name>
<protein>
    <submittedName>
        <fullName evidence="2">Uncharacterized protein</fullName>
    </submittedName>
</protein>
<keyword evidence="3" id="KW-1185">Reference proteome</keyword>
<organism evidence="2 3">
    <name type="scientific">Gadus morhua</name>
    <name type="common">Atlantic cod</name>
    <dbReference type="NCBI Taxonomy" id="8049"/>
    <lineage>
        <taxon>Eukaryota</taxon>
        <taxon>Metazoa</taxon>
        <taxon>Chordata</taxon>
        <taxon>Craniata</taxon>
        <taxon>Vertebrata</taxon>
        <taxon>Euteleostomi</taxon>
        <taxon>Actinopterygii</taxon>
        <taxon>Neopterygii</taxon>
        <taxon>Teleostei</taxon>
        <taxon>Neoteleostei</taxon>
        <taxon>Acanthomorphata</taxon>
        <taxon>Zeiogadaria</taxon>
        <taxon>Gadariae</taxon>
        <taxon>Gadiformes</taxon>
        <taxon>Gadoidei</taxon>
        <taxon>Gadidae</taxon>
        <taxon>Gadus</taxon>
    </lineage>
</organism>
<reference evidence="2" key="2">
    <citation type="submission" date="2025-09" db="UniProtKB">
        <authorList>
            <consortium name="Ensembl"/>
        </authorList>
    </citation>
    <scope>IDENTIFICATION</scope>
</reference>
<proteinExistence type="predicted"/>
<feature type="region of interest" description="Disordered" evidence="1">
    <location>
        <begin position="13"/>
        <end position="93"/>
    </location>
</feature>
<evidence type="ECO:0000313" key="2">
    <source>
        <dbReference type="Ensembl" id="ENSGMOP00000056725.1"/>
    </source>
</evidence>
<reference evidence="2" key="1">
    <citation type="submission" date="2025-08" db="UniProtKB">
        <authorList>
            <consortium name="Ensembl"/>
        </authorList>
    </citation>
    <scope>IDENTIFICATION</scope>
</reference>
<dbReference type="AlphaFoldDB" id="A0A8C5C4X4"/>
<dbReference type="Ensembl" id="ENSGMOT00000034220.1">
    <property type="protein sequence ID" value="ENSGMOP00000056725.1"/>
    <property type="gene ID" value="ENSGMOG00000031766.1"/>
</dbReference>
<accession>A0A8C5C4X4</accession>